<comment type="caution">
    <text evidence="2">The sequence shown here is derived from an EMBL/GenBank/DDBJ whole genome shotgun (WGS) entry which is preliminary data.</text>
</comment>
<name>A0ABR1XFT5_9PEZI</name>
<reference evidence="2 3" key="1">
    <citation type="journal article" date="2022" name="G3 (Bethesda)">
        <title>Enemy or ally: a genomic approach to elucidate the lifestyle of Phyllosticta citrichinaensis.</title>
        <authorList>
            <person name="Buijs V.A."/>
            <person name="Groenewald J.Z."/>
            <person name="Haridas S."/>
            <person name="LaButti K.M."/>
            <person name="Lipzen A."/>
            <person name="Martin F.M."/>
            <person name="Barry K."/>
            <person name="Grigoriev I.V."/>
            <person name="Crous P.W."/>
            <person name="Seidl M.F."/>
        </authorList>
    </citation>
    <scope>NUCLEOTIDE SEQUENCE [LARGE SCALE GENOMIC DNA]</scope>
    <source>
        <strain evidence="2 3">CBS 129764</strain>
    </source>
</reference>
<evidence type="ECO:0000313" key="2">
    <source>
        <dbReference type="EMBL" id="KAK8153054.1"/>
    </source>
</evidence>
<organism evidence="2 3">
    <name type="scientific">Phyllosticta citrichinensis</name>
    <dbReference type="NCBI Taxonomy" id="1130410"/>
    <lineage>
        <taxon>Eukaryota</taxon>
        <taxon>Fungi</taxon>
        <taxon>Dikarya</taxon>
        <taxon>Ascomycota</taxon>
        <taxon>Pezizomycotina</taxon>
        <taxon>Dothideomycetes</taxon>
        <taxon>Dothideomycetes incertae sedis</taxon>
        <taxon>Botryosphaeriales</taxon>
        <taxon>Phyllostictaceae</taxon>
        <taxon>Phyllosticta</taxon>
    </lineage>
</organism>
<evidence type="ECO:0000313" key="3">
    <source>
        <dbReference type="Proteomes" id="UP001456524"/>
    </source>
</evidence>
<feature type="compositionally biased region" description="Basic and acidic residues" evidence="1">
    <location>
        <begin position="172"/>
        <end position="192"/>
    </location>
</feature>
<protein>
    <submittedName>
        <fullName evidence="2">Uncharacterized protein</fullName>
    </submittedName>
</protein>
<keyword evidence="3" id="KW-1185">Reference proteome</keyword>
<gene>
    <name evidence="2" type="ORF">IWX90DRAFT_80005</name>
</gene>
<evidence type="ECO:0000256" key="1">
    <source>
        <dbReference type="SAM" id="MobiDB-lite"/>
    </source>
</evidence>
<dbReference type="Proteomes" id="UP001456524">
    <property type="component" value="Unassembled WGS sequence"/>
</dbReference>
<sequence length="221" mass="24316">MSLDSTRLTSLTDLASSRGLLSIIRSIINHPPSLTQRYPLQLMPCAPHTCIEGGSDQKSHLLEHLHCTCTTPAAGQKGKGKGNKRRQPSEHSPRQANRARRLQIHRVARRRSPSAAFPIVTLHRRLSTSTACTLFVCSSMHRRVSRAANANGQRPPSSATADHQLGTWSRVRHAERQTIENDKTQRAADARRAGMRGAARRPDALLHGDQAQGWRGVAGMP</sequence>
<dbReference type="EMBL" id="JBBWUH010000013">
    <property type="protein sequence ID" value="KAK8153054.1"/>
    <property type="molecule type" value="Genomic_DNA"/>
</dbReference>
<accession>A0ABR1XFT5</accession>
<feature type="region of interest" description="Disordered" evidence="1">
    <location>
        <begin position="72"/>
        <end position="101"/>
    </location>
</feature>
<feature type="region of interest" description="Disordered" evidence="1">
    <location>
        <begin position="147"/>
        <end position="221"/>
    </location>
</feature>
<feature type="compositionally biased region" description="Polar residues" evidence="1">
    <location>
        <begin position="148"/>
        <end position="161"/>
    </location>
</feature>
<proteinExistence type="predicted"/>